<proteinExistence type="predicted"/>
<evidence type="ECO:0000313" key="1">
    <source>
        <dbReference type="EMBL" id="KAH6944204.1"/>
    </source>
</evidence>
<protein>
    <submittedName>
        <fullName evidence="1">Uncharacterized protein</fullName>
    </submittedName>
</protein>
<gene>
    <name evidence="1" type="ORF">HPB50_002271</name>
</gene>
<keyword evidence="2" id="KW-1185">Reference proteome</keyword>
<name>A0ACB7TDF3_HYAAI</name>
<reference evidence="1" key="1">
    <citation type="submission" date="2020-05" db="EMBL/GenBank/DDBJ databases">
        <title>Large-scale comparative analyses of tick genomes elucidate their genetic diversity and vector capacities.</title>
        <authorList>
            <person name="Jia N."/>
            <person name="Wang J."/>
            <person name="Shi W."/>
            <person name="Du L."/>
            <person name="Sun Y."/>
            <person name="Zhan W."/>
            <person name="Jiang J."/>
            <person name="Wang Q."/>
            <person name="Zhang B."/>
            <person name="Ji P."/>
            <person name="Sakyi L.B."/>
            <person name="Cui X."/>
            <person name="Yuan T."/>
            <person name="Jiang B."/>
            <person name="Yang W."/>
            <person name="Lam T.T.-Y."/>
            <person name="Chang Q."/>
            <person name="Ding S."/>
            <person name="Wang X."/>
            <person name="Zhu J."/>
            <person name="Ruan X."/>
            <person name="Zhao L."/>
            <person name="Wei J."/>
            <person name="Que T."/>
            <person name="Du C."/>
            <person name="Cheng J."/>
            <person name="Dai P."/>
            <person name="Han X."/>
            <person name="Huang E."/>
            <person name="Gao Y."/>
            <person name="Liu J."/>
            <person name="Shao H."/>
            <person name="Ye R."/>
            <person name="Li L."/>
            <person name="Wei W."/>
            <person name="Wang X."/>
            <person name="Wang C."/>
            <person name="Yang T."/>
            <person name="Huo Q."/>
            <person name="Li W."/>
            <person name="Guo W."/>
            <person name="Chen H."/>
            <person name="Zhou L."/>
            <person name="Ni X."/>
            <person name="Tian J."/>
            <person name="Zhou Y."/>
            <person name="Sheng Y."/>
            <person name="Liu T."/>
            <person name="Pan Y."/>
            <person name="Xia L."/>
            <person name="Li J."/>
            <person name="Zhao F."/>
            <person name="Cao W."/>
        </authorList>
    </citation>
    <scope>NUCLEOTIDE SEQUENCE</scope>
    <source>
        <strain evidence="1">Hyas-2018</strain>
    </source>
</reference>
<organism evidence="1 2">
    <name type="scientific">Hyalomma asiaticum</name>
    <name type="common">Tick</name>
    <dbReference type="NCBI Taxonomy" id="266040"/>
    <lineage>
        <taxon>Eukaryota</taxon>
        <taxon>Metazoa</taxon>
        <taxon>Ecdysozoa</taxon>
        <taxon>Arthropoda</taxon>
        <taxon>Chelicerata</taxon>
        <taxon>Arachnida</taxon>
        <taxon>Acari</taxon>
        <taxon>Parasitiformes</taxon>
        <taxon>Ixodida</taxon>
        <taxon>Ixodoidea</taxon>
        <taxon>Ixodidae</taxon>
        <taxon>Hyalomminae</taxon>
        <taxon>Hyalomma</taxon>
    </lineage>
</organism>
<accession>A0ACB7TDF3</accession>
<comment type="caution">
    <text evidence="1">The sequence shown here is derived from an EMBL/GenBank/DDBJ whole genome shotgun (WGS) entry which is preliminary data.</text>
</comment>
<evidence type="ECO:0000313" key="2">
    <source>
        <dbReference type="Proteomes" id="UP000821845"/>
    </source>
</evidence>
<sequence length="187" mass="20029">MKRPTDVDMFMAPEMIATAWVVASPAMITDCFTHAGLVTRQASCADPAELEEGSPVGALDDGTVDSAVPPSLTSAWGELLAMANEILDGLSVDEFGCANEDVIVHKEMTDEAIISSVCDAGDPNDPRLEKRTTPRDVLNALDTICLFFGEHDDDVAIDHILQSAAPSKAAKVHEEDPDMMELAKWAS</sequence>
<dbReference type="Proteomes" id="UP000821845">
    <property type="component" value="Chromosome 1"/>
</dbReference>
<dbReference type="EMBL" id="CM023481">
    <property type="protein sequence ID" value="KAH6944204.1"/>
    <property type="molecule type" value="Genomic_DNA"/>
</dbReference>